<dbReference type="InterPro" id="IPR036390">
    <property type="entry name" value="WH_DNA-bd_sf"/>
</dbReference>
<dbReference type="KEGG" id="mpec:B9O19_01476"/>
<dbReference type="PROSITE" id="PS52050">
    <property type="entry name" value="WYL"/>
    <property type="match status" value="1"/>
</dbReference>
<dbReference type="InterPro" id="IPR051534">
    <property type="entry name" value="CBASS_pafABC_assoc_protein"/>
</dbReference>
<dbReference type="PANTHER" id="PTHR34580:SF1">
    <property type="entry name" value="PROTEIN PAFC"/>
    <property type="match status" value="1"/>
</dbReference>
<dbReference type="PIRSF" id="PIRSF016838">
    <property type="entry name" value="PafC"/>
    <property type="match status" value="1"/>
</dbReference>
<dbReference type="AlphaFoldDB" id="A0A2K9P319"/>
<protein>
    <submittedName>
        <fullName evidence="4">Transcriptional regulator, DeoR family</fullName>
    </submittedName>
</protein>
<dbReference type="SMART" id="SM00420">
    <property type="entry name" value="HTH_DEOR"/>
    <property type="match status" value="1"/>
</dbReference>
<dbReference type="SUPFAM" id="SSF46785">
    <property type="entry name" value="Winged helix' DNA-binding domain"/>
    <property type="match status" value="1"/>
</dbReference>
<feature type="domain" description="HTH deoR-type" evidence="3">
    <location>
        <begin position="2"/>
        <end position="57"/>
    </location>
</feature>
<keyword evidence="2" id="KW-0804">Transcription</keyword>
<dbReference type="EMBL" id="CP020991">
    <property type="protein sequence ID" value="AUO19636.1"/>
    <property type="molecule type" value="Genomic_DNA"/>
</dbReference>
<accession>A0A2K9P319</accession>
<dbReference type="Gene3D" id="1.10.10.10">
    <property type="entry name" value="Winged helix-like DNA-binding domain superfamily/Winged helix DNA-binding domain"/>
    <property type="match status" value="1"/>
</dbReference>
<evidence type="ECO:0000256" key="1">
    <source>
        <dbReference type="ARBA" id="ARBA00023015"/>
    </source>
</evidence>
<dbReference type="InterPro" id="IPR028349">
    <property type="entry name" value="PafC-like"/>
</dbReference>
<dbReference type="InterPro" id="IPR057727">
    <property type="entry name" value="WCX_dom"/>
</dbReference>
<sequence length="300" mass="35119">MQINRLFEIIYILLNKETVTSKELAERFEVSARTIYRDIDILSAAGIPIYTEKGRNGGISLLHDFVLNKTVLTQEERNDILSSLKAVSAVGADRTDTALKKLGAMFGGGADSWLEIDFSSWADYKKTAETFEIIKSVIINKQVIEFEYFSGSGERTKREAEPLKLCFKGGSWYLYAFCRFRNDFRFFKLTRIINVKIKEEIFSRSVPRKIFKEKNSFNDEFIRLKMRISKKLAYRVYDEFDEYYADKDGSFIAYIMCPKDQWLYYYISTFGKDCEVLEPKEVRSGYKSEIEKILKIYKQE</sequence>
<proteinExistence type="predicted"/>
<dbReference type="PROSITE" id="PS51000">
    <property type="entry name" value="HTH_DEOR_2"/>
    <property type="match status" value="1"/>
</dbReference>
<gene>
    <name evidence="4" type="ORF">B9O19_01476</name>
</gene>
<evidence type="ECO:0000313" key="4">
    <source>
        <dbReference type="EMBL" id="AUO19636.1"/>
    </source>
</evidence>
<dbReference type="Pfam" id="PF13280">
    <property type="entry name" value="WYL"/>
    <property type="match status" value="1"/>
</dbReference>
<name>A0A2K9P319_9FIRM</name>
<dbReference type="InterPro" id="IPR013196">
    <property type="entry name" value="HTH_11"/>
</dbReference>
<evidence type="ECO:0000256" key="2">
    <source>
        <dbReference type="ARBA" id="ARBA00023163"/>
    </source>
</evidence>
<dbReference type="GO" id="GO:0003700">
    <property type="term" value="F:DNA-binding transcription factor activity"/>
    <property type="evidence" value="ECO:0007669"/>
    <property type="project" value="InterPro"/>
</dbReference>
<organism evidence="4 5">
    <name type="scientific">Monoglobus pectinilyticus</name>
    <dbReference type="NCBI Taxonomy" id="1981510"/>
    <lineage>
        <taxon>Bacteria</taxon>
        <taxon>Bacillati</taxon>
        <taxon>Bacillota</taxon>
        <taxon>Clostridia</taxon>
        <taxon>Monoglobales</taxon>
        <taxon>Monoglobaceae</taxon>
        <taxon>Monoglobus</taxon>
    </lineage>
</organism>
<dbReference type="Proteomes" id="UP000235589">
    <property type="component" value="Chromosome"/>
</dbReference>
<dbReference type="InterPro" id="IPR026881">
    <property type="entry name" value="WYL_dom"/>
</dbReference>
<dbReference type="Pfam" id="PF08279">
    <property type="entry name" value="HTH_11"/>
    <property type="match status" value="1"/>
</dbReference>
<evidence type="ECO:0000259" key="3">
    <source>
        <dbReference type="PROSITE" id="PS51000"/>
    </source>
</evidence>
<dbReference type="OrthoDB" id="9815009at2"/>
<keyword evidence="1" id="KW-0805">Transcription regulation</keyword>
<evidence type="ECO:0000313" key="5">
    <source>
        <dbReference type="Proteomes" id="UP000235589"/>
    </source>
</evidence>
<dbReference type="PANTHER" id="PTHR34580">
    <property type="match status" value="1"/>
</dbReference>
<dbReference type="InterPro" id="IPR036388">
    <property type="entry name" value="WH-like_DNA-bd_sf"/>
</dbReference>
<dbReference type="Pfam" id="PF25583">
    <property type="entry name" value="WCX"/>
    <property type="match status" value="1"/>
</dbReference>
<keyword evidence="5" id="KW-1185">Reference proteome</keyword>
<reference evidence="4 5" key="1">
    <citation type="submission" date="2017-04" db="EMBL/GenBank/DDBJ databases">
        <title>Monoglobus pectinilyticus 14 draft genome.</title>
        <authorList>
            <person name="Kim C."/>
            <person name="Rosendale D.I."/>
            <person name="Kelly W.J."/>
            <person name="Tannock G.W."/>
            <person name="Patchett M.L."/>
            <person name="Jordens J.Z."/>
        </authorList>
    </citation>
    <scope>NUCLEOTIDE SEQUENCE [LARGE SCALE GENOMIC DNA]</scope>
    <source>
        <strain evidence="4 5">14</strain>
    </source>
</reference>
<dbReference type="InterPro" id="IPR001034">
    <property type="entry name" value="DeoR_HTH"/>
</dbReference>